<feature type="region of interest" description="Disordered" evidence="2">
    <location>
        <begin position="1"/>
        <end position="37"/>
    </location>
</feature>
<gene>
    <name evidence="3" type="ORF">JR316_004999</name>
</gene>
<dbReference type="InterPro" id="IPR019034">
    <property type="entry name" value="UPF0390"/>
</dbReference>
<dbReference type="AlphaFoldDB" id="A0A8H7Y3U9"/>
<feature type="compositionally biased region" description="Polar residues" evidence="2">
    <location>
        <begin position="66"/>
        <end position="80"/>
    </location>
</feature>
<dbReference type="PANTHER" id="PTHR16967:SF1">
    <property type="entry name" value="LEYDIG CELL TUMOR 10 KDA PROTEIN HOMOLOG"/>
    <property type="match status" value="1"/>
</dbReference>
<proteinExistence type="inferred from homology"/>
<organism evidence="3">
    <name type="scientific">Psilocybe cubensis</name>
    <name type="common">Psychedelic mushroom</name>
    <name type="synonym">Stropharia cubensis</name>
    <dbReference type="NCBI Taxonomy" id="181762"/>
    <lineage>
        <taxon>Eukaryota</taxon>
        <taxon>Fungi</taxon>
        <taxon>Dikarya</taxon>
        <taxon>Basidiomycota</taxon>
        <taxon>Agaricomycotina</taxon>
        <taxon>Agaricomycetes</taxon>
        <taxon>Agaricomycetidae</taxon>
        <taxon>Agaricales</taxon>
        <taxon>Agaricineae</taxon>
        <taxon>Strophariaceae</taxon>
        <taxon>Psilocybe</taxon>
    </lineage>
</organism>
<feature type="compositionally biased region" description="Low complexity" evidence="2">
    <location>
        <begin position="10"/>
        <end position="26"/>
    </location>
</feature>
<accession>A0A8H7Y3U9</accession>
<comment type="similarity">
    <text evidence="1">Belongs to the UPF0390 family.</text>
</comment>
<reference evidence="3" key="1">
    <citation type="submission" date="2021-02" db="EMBL/GenBank/DDBJ databases">
        <title>Psilocybe cubensis genome.</title>
        <authorList>
            <person name="Mckernan K.J."/>
            <person name="Crawford S."/>
            <person name="Trippe A."/>
            <person name="Kane L.T."/>
            <person name="Mclaughlin S."/>
        </authorList>
    </citation>
    <scope>NUCLEOTIDE SEQUENCE [LARGE SCALE GENOMIC DNA]</scope>
    <source>
        <strain evidence="3">MGC-MH-2018</strain>
    </source>
</reference>
<comment type="caution">
    <text evidence="3">The sequence shown here is derived from an EMBL/GenBank/DDBJ whole genome shotgun (WGS) entry which is preliminary data.</text>
</comment>
<name>A0A8H7Y3U9_PSICU</name>
<evidence type="ECO:0000313" key="3">
    <source>
        <dbReference type="EMBL" id="KAG5170610.1"/>
    </source>
</evidence>
<dbReference type="Pfam" id="PF09495">
    <property type="entry name" value="DUF2462"/>
    <property type="match status" value="1"/>
</dbReference>
<evidence type="ECO:0000256" key="2">
    <source>
        <dbReference type="SAM" id="MobiDB-lite"/>
    </source>
</evidence>
<evidence type="ECO:0000256" key="1">
    <source>
        <dbReference type="ARBA" id="ARBA00006802"/>
    </source>
</evidence>
<dbReference type="PANTHER" id="PTHR16967">
    <property type="entry name" value="LEYDIG CELL TUMOR 10 KDA PROTEIN HOMOLOG"/>
    <property type="match status" value="1"/>
</dbReference>
<dbReference type="OrthoDB" id="5239630at2759"/>
<dbReference type="EMBL" id="JAFIQS010000004">
    <property type="protein sequence ID" value="KAG5170610.1"/>
    <property type="molecule type" value="Genomic_DNA"/>
</dbReference>
<protein>
    <submittedName>
        <fullName evidence="3">Uncharacterized protein</fullName>
    </submittedName>
</protein>
<sequence length="94" mass="9763">MVQGKTKGLTAKAANSRQAAKAAANTKKGKRSIAPKKPLLVKQAAMHKELTAKINKSIEQQMVSAASSGPLTIMKNTAPQTSSGSSKTKSKTGK</sequence>
<feature type="region of interest" description="Disordered" evidence="2">
    <location>
        <begin position="66"/>
        <end position="94"/>
    </location>
</feature>